<evidence type="ECO:0000313" key="8">
    <source>
        <dbReference type="Proteomes" id="UP000606490"/>
    </source>
</evidence>
<comment type="caution">
    <text evidence="7">The sequence shown here is derived from an EMBL/GenBank/DDBJ whole genome shotgun (WGS) entry which is preliminary data.</text>
</comment>
<evidence type="ECO:0000313" key="7">
    <source>
        <dbReference type="EMBL" id="MBL6456927.1"/>
    </source>
</evidence>
<dbReference type="Proteomes" id="UP000606490">
    <property type="component" value="Unassembled WGS sequence"/>
</dbReference>
<comment type="similarity">
    <text evidence="2">Belongs to the VgrG protein family.</text>
</comment>
<comment type="subcellular location">
    <subcellularLocation>
        <location evidence="1">Secreted</location>
    </subcellularLocation>
</comment>
<dbReference type="PANTHER" id="PTHR32305:SF15">
    <property type="entry name" value="PROTEIN RHSA-RELATED"/>
    <property type="match status" value="1"/>
</dbReference>
<evidence type="ECO:0000256" key="4">
    <source>
        <dbReference type="SAM" id="MobiDB-lite"/>
    </source>
</evidence>
<evidence type="ECO:0000259" key="5">
    <source>
        <dbReference type="Pfam" id="PF04717"/>
    </source>
</evidence>
<dbReference type="InterPro" id="IPR037026">
    <property type="entry name" value="Vgr_OB-fold_dom_sf"/>
</dbReference>
<sequence length="693" mass="75719">MAGLNQSQRMLRAKTVLGEDAVLLRRLVVSEALEQPFVIQGNLVAERDDITAAEMIGTAITCTIADHDNGTGRHFHGIISSFGSGGSRRDDLSHYRFEAVPKFWFLTRTMDCRIFQDQPVQTVIQTLIDECNVGPVTFRGMPGDPRPYCTQFNETDFDFICRLLDEAGCTYYFVHGEGSHGFTISGEPSNFPALDGITLEVRGNADKAVAVTGWSSVTVAQPGKLKTVDFDNLKPTQLTENTAPTVLPLPDEFAEALQVYRWPGGQTVRPEAGNTADLRMRRHEAAARLRTGRSQFAPLSPGHKVQITDGTGATAPWLITEVTHEAYDETRLQGMEEAGSAGYSNSFTVIPAEQAWRSPRHRPRPLVPSVQSAIVTGPSGEEIHCDAHGRVKVHFLWDHRDDKKNETSSCYIRVAQPFAGAWGGTWFLPRIGDEVLIAFLDGDPDRPVVIGSLYNADAKPPFPLPDNKTQSGIRTRSSKSESKDTANIIRLDDKKDSEEVLIHAERDMNVEVERQLKTTVGGDEVRDVVGDHKDQNTGHRTTTIKGDETLTVKEGNRTTTIKQGDDTYELSTGNLSTTIKTGNDTYKLSTGNLSQTLDKGNYDLKLSMGNMSTKLAMGNFGLKLDLGAVTIEAMQGITLKVGASEVKVDQTGVSIKGMMVKLEGTVMLEAKGLMTTVKGDAMTQVSGAIIMIG</sequence>
<gene>
    <name evidence="7" type="primary">tssI</name>
    <name evidence="7" type="ORF">JMJ55_16440</name>
</gene>
<dbReference type="Gene3D" id="3.55.50.10">
    <property type="entry name" value="Baseplate protein-like domains"/>
    <property type="match status" value="1"/>
</dbReference>
<name>A0ABS1V5P4_9PROT</name>
<dbReference type="Pfam" id="PF05954">
    <property type="entry name" value="Phage_GPD"/>
    <property type="match status" value="1"/>
</dbReference>
<dbReference type="InterPro" id="IPR054030">
    <property type="entry name" value="Gp5_Vgr_C"/>
</dbReference>
<feature type="domain" description="Gp5/Type VI secretion system Vgr C-terminal trimerisation" evidence="6">
    <location>
        <begin position="471"/>
        <end position="566"/>
    </location>
</feature>
<dbReference type="InterPro" id="IPR017847">
    <property type="entry name" value="T6SS_RhsGE_Vgr_subset"/>
</dbReference>
<dbReference type="SUPFAM" id="SSF69349">
    <property type="entry name" value="Phage fibre proteins"/>
    <property type="match status" value="1"/>
</dbReference>
<accession>A0ABS1V5P4</accession>
<keyword evidence="3" id="KW-0964">Secreted</keyword>
<evidence type="ECO:0000259" key="6">
    <source>
        <dbReference type="Pfam" id="PF22178"/>
    </source>
</evidence>
<feature type="domain" description="Gp5/Type VI secretion system Vgr protein OB-fold" evidence="5">
    <location>
        <begin position="386"/>
        <end position="454"/>
    </location>
</feature>
<evidence type="ECO:0000256" key="1">
    <source>
        <dbReference type="ARBA" id="ARBA00004613"/>
    </source>
</evidence>
<dbReference type="SUPFAM" id="SSF69279">
    <property type="entry name" value="Phage tail proteins"/>
    <property type="match status" value="2"/>
</dbReference>
<dbReference type="RefSeq" id="WP_202826665.1">
    <property type="nucleotide sequence ID" value="NZ_JAEUXJ010000006.1"/>
</dbReference>
<dbReference type="SUPFAM" id="SSF69255">
    <property type="entry name" value="gp5 N-terminal domain-like"/>
    <property type="match status" value="1"/>
</dbReference>
<dbReference type="Gene3D" id="2.40.50.230">
    <property type="entry name" value="Gp5 N-terminal domain"/>
    <property type="match status" value="1"/>
</dbReference>
<organism evidence="7 8">
    <name type="scientific">Belnapia mucosa</name>
    <dbReference type="NCBI Taxonomy" id="2804532"/>
    <lineage>
        <taxon>Bacteria</taxon>
        <taxon>Pseudomonadati</taxon>
        <taxon>Pseudomonadota</taxon>
        <taxon>Alphaproteobacteria</taxon>
        <taxon>Acetobacterales</taxon>
        <taxon>Roseomonadaceae</taxon>
        <taxon>Belnapia</taxon>
    </lineage>
</organism>
<keyword evidence="8" id="KW-1185">Reference proteome</keyword>
<dbReference type="Pfam" id="PF22178">
    <property type="entry name" value="Gp5_trimer_C"/>
    <property type="match status" value="1"/>
</dbReference>
<proteinExistence type="inferred from homology"/>
<dbReference type="EMBL" id="JAEUXJ010000006">
    <property type="protein sequence ID" value="MBL6456927.1"/>
    <property type="molecule type" value="Genomic_DNA"/>
</dbReference>
<dbReference type="InterPro" id="IPR050708">
    <property type="entry name" value="T6SS_VgrG/RHS"/>
</dbReference>
<protein>
    <submittedName>
        <fullName evidence="7">Type VI secretion system tip protein VgrG</fullName>
    </submittedName>
</protein>
<evidence type="ECO:0000256" key="2">
    <source>
        <dbReference type="ARBA" id="ARBA00005558"/>
    </source>
</evidence>
<feature type="region of interest" description="Disordered" evidence="4">
    <location>
        <begin position="461"/>
        <end position="485"/>
    </location>
</feature>
<dbReference type="Gene3D" id="2.30.110.50">
    <property type="match status" value="1"/>
</dbReference>
<dbReference type="Pfam" id="PF04717">
    <property type="entry name" value="Phage_base_V"/>
    <property type="match status" value="1"/>
</dbReference>
<evidence type="ECO:0000256" key="3">
    <source>
        <dbReference type="ARBA" id="ARBA00022525"/>
    </source>
</evidence>
<dbReference type="NCBIfam" id="TIGR03361">
    <property type="entry name" value="VI_Rhs_Vgr"/>
    <property type="match status" value="1"/>
</dbReference>
<dbReference type="PANTHER" id="PTHR32305">
    <property type="match status" value="1"/>
</dbReference>
<dbReference type="Gene3D" id="4.10.220.110">
    <property type="match status" value="1"/>
</dbReference>
<dbReference type="NCBIfam" id="TIGR01646">
    <property type="entry name" value="vgr_GE"/>
    <property type="match status" value="1"/>
</dbReference>
<reference evidence="7 8" key="1">
    <citation type="submission" date="2021-01" db="EMBL/GenBank/DDBJ databases">
        <title>Belnapia mucosa sp. nov. and Belnapia arida sp. nov., isolated from the Tabernas Desert (Almeria, Spain).</title>
        <authorList>
            <person name="Molina-Menor E."/>
            <person name="Vidal-Verdu A."/>
            <person name="Calonge A."/>
            <person name="Satari L."/>
            <person name="Pereto Magraner J."/>
            <person name="Porcar Miralles M."/>
        </authorList>
    </citation>
    <scope>NUCLEOTIDE SEQUENCE [LARGE SCALE GENOMIC DNA]</scope>
    <source>
        <strain evidence="7 8">T6</strain>
    </source>
</reference>
<dbReference type="InterPro" id="IPR006533">
    <property type="entry name" value="T6SS_Vgr_RhsGE"/>
</dbReference>
<dbReference type="InterPro" id="IPR006531">
    <property type="entry name" value="Gp5/Vgr_OB"/>
</dbReference>